<feature type="compositionally biased region" description="Low complexity" evidence="6">
    <location>
        <begin position="1368"/>
        <end position="1382"/>
    </location>
</feature>
<feature type="compositionally biased region" description="Low complexity" evidence="6">
    <location>
        <begin position="392"/>
        <end position="447"/>
    </location>
</feature>
<dbReference type="GO" id="GO:0005507">
    <property type="term" value="F:copper ion binding"/>
    <property type="evidence" value="ECO:0007669"/>
    <property type="project" value="InterPro"/>
</dbReference>
<feature type="compositionally biased region" description="Basic and acidic residues" evidence="6">
    <location>
        <begin position="900"/>
        <end position="911"/>
    </location>
</feature>
<feature type="compositionally biased region" description="Polar residues" evidence="6">
    <location>
        <begin position="2104"/>
        <end position="2113"/>
    </location>
</feature>
<feature type="compositionally biased region" description="Low complexity" evidence="6">
    <location>
        <begin position="1177"/>
        <end position="1186"/>
    </location>
</feature>
<feature type="compositionally biased region" description="Polar residues" evidence="6">
    <location>
        <begin position="1489"/>
        <end position="1499"/>
    </location>
</feature>
<evidence type="ECO:0000256" key="4">
    <source>
        <dbReference type="ARBA" id="ARBA00022989"/>
    </source>
</evidence>
<feature type="compositionally biased region" description="Gly residues" evidence="6">
    <location>
        <begin position="1069"/>
        <end position="1081"/>
    </location>
</feature>
<feature type="compositionally biased region" description="Polar residues" evidence="6">
    <location>
        <begin position="1383"/>
        <end position="1393"/>
    </location>
</feature>
<feature type="compositionally biased region" description="Low complexity" evidence="6">
    <location>
        <begin position="1054"/>
        <end position="1068"/>
    </location>
</feature>
<dbReference type="HAMAP" id="MF_00155">
    <property type="entry name" value="CtaG"/>
    <property type="match status" value="1"/>
</dbReference>
<feature type="compositionally biased region" description="Low complexity" evidence="6">
    <location>
        <begin position="1667"/>
        <end position="1683"/>
    </location>
</feature>
<feature type="compositionally biased region" description="Low complexity" evidence="6">
    <location>
        <begin position="2011"/>
        <end position="2020"/>
    </location>
</feature>
<feature type="transmembrane region" description="Helical" evidence="7">
    <location>
        <begin position="79"/>
        <end position="98"/>
    </location>
</feature>
<protein>
    <recommendedName>
        <fullName evidence="8">PH domain-containing protein</fullName>
    </recommendedName>
</protein>
<dbReference type="NCBIfam" id="NF003465">
    <property type="entry name" value="PRK05089.1"/>
    <property type="match status" value="1"/>
</dbReference>
<dbReference type="EMBL" id="LNZH02000210">
    <property type="protein sequence ID" value="OCB85327.1"/>
    <property type="molecule type" value="Genomic_DNA"/>
</dbReference>
<feature type="compositionally biased region" description="Polar residues" evidence="6">
    <location>
        <begin position="1543"/>
        <end position="1556"/>
    </location>
</feature>
<feature type="compositionally biased region" description="Basic residues" evidence="6">
    <location>
        <begin position="1620"/>
        <end position="1630"/>
    </location>
</feature>
<dbReference type="Gene3D" id="2.30.29.30">
    <property type="entry name" value="Pleckstrin-homology domain (PH domain)/Phosphotyrosine-binding domain (PTB)"/>
    <property type="match status" value="1"/>
</dbReference>
<dbReference type="PROSITE" id="PS50003">
    <property type="entry name" value="PH_DOMAIN"/>
    <property type="match status" value="1"/>
</dbReference>
<feature type="compositionally biased region" description="Pro residues" evidence="6">
    <location>
        <begin position="1320"/>
        <end position="1344"/>
    </location>
</feature>
<feature type="compositionally biased region" description="Acidic residues" evidence="6">
    <location>
        <begin position="1639"/>
        <end position="1661"/>
    </location>
</feature>
<feature type="compositionally biased region" description="Polar residues" evidence="6">
    <location>
        <begin position="940"/>
        <end position="961"/>
    </location>
</feature>
<feature type="region of interest" description="Disordered" evidence="6">
    <location>
        <begin position="1869"/>
        <end position="1889"/>
    </location>
</feature>
<feature type="compositionally biased region" description="Gly residues" evidence="6">
    <location>
        <begin position="919"/>
        <end position="930"/>
    </location>
</feature>
<dbReference type="FunFam" id="2.60.370.10:FF:000001">
    <property type="entry name" value="COX11 cytochrome c oxidase assembly homolog"/>
    <property type="match status" value="1"/>
</dbReference>
<feature type="compositionally biased region" description="Polar residues" evidence="6">
    <location>
        <begin position="323"/>
        <end position="364"/>
    </location>
</feature>
<evidence type="ECO:0000313" key="10">
    <source>
        <dbReference type="Proteomes" id="UP000757232"/>
    </source>
</evidence>
<sequence length="2147" mass="230698">MSFRPAFQRVAASRAGLSQFCLRRAQNETCCRANSSYRLRNEFFTRRTYATGTEQSRATAADQIFKRREEMYKQRNKTLMMYSTAVILFATGMSYAAVPLYRAFCAATGFAGTPVVGTGKFSPERLVPISDSRRIRVRFNADTSEALPWKFMPQQKYVDVLPGETSLAFYKARNTAPYDVIGIATYNVTPDRIAPYFAKVECFCFEEQKLLAGEEVDMPLLFFIDRDVLEDPACKDVDDIVLSYTFFRARRNASGQLEPDAPEDVVQASLGFDKMDSYTGRLSTESASGRSKPGFGRLSKSNRDNHNNSTSTAMVDASPQPGRPQQQHSRSSFLSFSFAKNRTNSAPSTQVHQPTLSTVREASGSNTTTTTSTAANQADEFGLSVSRPPPQQHQSAPGPGPSSSPTLQTQSGGQMATNAPAGPSGSQQGAGQQQQQQQQQPQQPAPQRQLHPEIRSIVSLSTAQAHKIYFSGPLVKHVERHTDGKIVGKEEPWREVWVQLGGTTLSVWDMKEIEEASKRGTEVPPTYLNITDASIHVLGAVTMPSPDGTPVKYSNVITLTTAGLNLLLFSCPSPQALVAWTAALRLSAYEKSRLEELYTAHLLRMSLSENGVWKDPRSPLVNGRIEGWVKIRINGQTDWKRLWMCVQGGQADGNADASMTRKHRMSALFSRASHEHSSSITSIPSPDRPGGVVGPGSAFDPRLPHIAFYASPKPRDRKKGLLTLTSVTQVFAVYPERPELISRSTLIKMEGFIGDEELAGEWRSREGWLLMMPEPDPGKLGSLEMLKWLVGLHDAFSLYGRPGGYTWNPREPISLMFAYPVGPHKDNLFLDRELAEGVDPREDRGSVVRQKFKEILVERMYGQDAAQRMSMNFSSPTGNGSAAPSSVPPSLPPIQTVVERPSEESEDHQLQDQRAPQNGVGGAAASGGGSFQLPPLSFDIDTSTASNLPPARDTSSLSPITERTDSHSLSRGSTQEQSHISPATSLSVRGATKQSTIEEEESTNVLGTQRVESPPSIHDMPSTNQQRQTSATSPPVRPAQLAPRVSQDSGAGLGSTSVSASTSISASGSGSGQGSGLGTGTVSGVTSPSRGARSPPLSPESSISRYSQPEGSIYSNQNAHITSPGQVQSPVSTSASTVQNPISDRDRDATSSSPSSFATQMQRQYQSPVSSVPPRMQQYQQQHQQQNDPVPPTPASMFSTSTHMSSPFSINELNKEQPPAPPEKNFQRMQKQNQQQHWEPQYKHKASESEYVFDEPGALYLMQQHRQAEGLQQGPSARRSEDRDERDEDEHSDNSEHSALTNPMSVRSGAPLQFAGARATPPPRVIPSPGASPSPSSPRVPVSPVPRRHAPGGFEVVSGAVGTAALANAGGGASVRSGRSGSLPDTSSYTATSPTLGGAFPGGSGAGASVGSGNGNVGTGLVENGSGSRGLGRRPSGARAPQQQPRTVGGKRFVPADSPSPLPHEADEQQPSLSPPPPPSSAQATPLLTTSPRPSQVGSPQHGRQVHSQMASSLAEDETVDALAVLSFLEQQDAPALSEPVKATSQQNEKLQQEQRSPPGTSSLPPPPTILEPEDRAPSPPSQQTSSKPYRSSFAPSKQAAERKARSAAQQAAHEEILHKPGRPNGKQRAKQREGGWESSEDEEEEEEEEEEDDDDVNTDDEAPRTASRGPPSGAPSIAAPVGRNPMVQQQMRGLSPSNSASEEFRDHQSQQRAVRTLPQIPQRGRSPGGSDRRYDQYDGPRESSMSRPQSYLPPQLQQHYQQAQQPGAARQNIWSSVLDTKTDTGMPGLNNNSGNHNRDTFLQIEAPAETMTKAFTPQGLLSAGMQDKEERSAKRQEELARESGASLINVPNKPPPPQVGLLGAITAHERERKREGGMGATLTEREREKRLAEERQRRLDELQRQQLEHQQQLAAQYGGMYGGGLSPQMTGMNPMMGGFPGYPQMMGPQSMYFNPMFPMMNPQHMFAAQQAAQAYQQAMIAMSTAGSQAGGPGGNDGNANSGDRMNQNLNPMGNSPSSGGMMGFDPRMSMMGMGGMMPMMPMGGMSPMGMQMTGGSGMGSPGGGSMGGMDPRLSLGPGAFDSWGGGAMGGPLGGGHTPGGSGQQSQRASAYNGSPRGSPAPNRGNSGNGNAQGNGNAHAEESAAKA</sequence>
<feature type="compositionally biased region" description="Gly residues" evidence="6">
    <location>
        <begin position="1399"/>
        <end position="1418"/>
    </location>
</feature>
<evidence type="ECO:0000256" key="6">
    <source>
        <dbReference type="SAM" id="MobiDB-lite"/>
    </source>
</evidence>
<keyword evidence="5 7" id="KW-0472">Membrane</keyword>
<evidence type="ECO:0000256" key="3">
    <source>
        <dbReference type="ARBA" id="ARBA00022692"/>
    </source>
</evidence>
<comment type="caution">
    <text evidence="9">The sequence shown here is derived from an EMBL/GenBank/DDBJ whole genome shotgun (WGS) entry which is preliminary data.</text>
</comment>
<comment type="function">
    <text evidence="1">Exerts its effect at some terminal stage of cytochrome c oxidase synthesis, probably by being involved in the insertion of the copper B into subunit I.</text>
</comment>
<feature type="compositionally biased region" description="Low complexity" evidence="6">
    <location>
        <begin position="1227"/>
        <end position="1236"/>
    </location>
</feature>
<feature type="region of interest" description="Disordered" evidence="6">
    <location>
        <begin position="1533"/>
        <end position="1771"/>
    </location>
</feature>
<feature type="region of interest" description="Disordered" evidence="6">
    <location>
        <begin position="281"/>
        <end position="450"/>
    </location>
</feature>
<feature type="compositionally biased region" description="Polar residues" evidence="6">
    <location>
        <begin position="969"/>
        <end position="995"/>
    </location>
</feature>
<feature type="compositionally biased region" description="Polar residues" evidence="6">
    <location>
        <begin position="1150"/>
        <end position="1170"/>
    </location>
</feature>
<organism evidence="9 10">
    <name type="scientific">Sanghuangporus baumii</name>
    <name type="common">Phellinus baumii</name>
    <dbReference type="NCBI Taxonomy" id="108892"/>
    <lineage>
        <taxon>Eukaryota</taxon>
        <taxon>Fungi</taxon>
        <taxon>Dikarya</taxon>
        <taxon>Basidiomycota</taxon>
        <taxon>Agaricomycotina</taxon>
        <taxon>Agaricomycetes</taxon>
        <taxon>Hymenochaetales</taxon>
        <taxon>Hymenochaetaceae</taxon>
        <taxon>Sanghuangporus</taxon>
    </lineage>
</organism>
<dbReference type="InterPro" id="IPR007533">
    <property type="entry name" value="Cyt_c_oxidase_assmbl_CtaG"/>
</dbReference>
<evidence type="ECO:0000256" key="2">
    <source>
        <dbReference type="ARBA" id="ARBA00004243"/>
    </source>
</evidence>
<dbReference type="PANTHER" id="PTHR21320:SF3">
    <property type="entry name" value="CYTOCHROME C OXIDASE ASSEMBLY PROTEIN COX11, MITOCHONDRIAL-RELATED"/>
    <property type="match status" value="1"/>
</dbReference>
<feature type="compositionally biased region" description="Polar residues" evidence="6">
    <location>
        <begin position="1021"/>
        <end position="1033"/>
    </location>
</feature>
<keyword evidence="4 7" id="KW-1133">Transmembrane helix</keyword>
<keyword evidence="10" id="KW-1185">Reference proteome</keyword>
<proteinExistence type="inferred from homology"/>
<feature type="compositionally biased region" description="Basic and acidic residues" evidence="6">
    <location>
        <begin position="1731"/>
        <end position="1742"/>
    </location>
</feature>
<dbReference type="GO" id="GO:0005743">
    <property type="term" value="C:mitochondrial inner membrane"/>
    <property type="evidence" value="ECO:0007669"/>
    <property type="project" value="UniProtKB-SubCell"/>
</dbReference>
<feature type="region of interest" description="Disordered" evidence="6">
    <location>
        <begin position="870"/>
        <end position="1354"/>
    </location>
</feature>
<dbReference type="InterPro" id="IPR001849">
    <property type="entry name" value="PH_domain"/>
</dbReference>
<dbReference type="InterPro" id="IPR023471">
    <property type="entry name" value="CtaG/Cox11_dom_sf"/>
</dbReference>
<feature type="compositionally biased region" description="Polar residues" evidence="6">
    <location>
        <begin position="870"/>
        <end position="880"/>
    </location>
</feature>
<dbReference type="InterPro" id="IPR058155">
    <property type="entry name" value="Skg3/CAF120-like_PH"/>
</dbReference>
<dbReference type="SUPFAM" id="SSF110111">
    <property type="entry name" value="Ctag/Cox11"/>
    <property type="match status" value="1"/>
</dbReference>
<evidence type="ECO:0000313" key="9">
    <source>
        <dbReference type="EMBL" id="OCB85327.1"/>
    </source>
</evidence>
<feature type="compositionally biased region" description="Polar residues" evidence="6">
    <location>
        <begin position="1196"/>
        <end position="1212"/>
    </location>
</feature>
<dbReference type="OrthoDB" id="5563754at2759"/>
<gene>
    <name evidence="9" type="ORF">A7U60_g7632</name>
</gene>
<comment type="subcellular location">
    <subcellularLocation>
        <location evidence="2">Mitochondrion inner membrane</location>
        <topology evidence="2">Single-pass membrane protein</topology>
        <orientation evidence="2">Intermembrane side</orientation>
    </subcellularLocation>
</comment>
<evidence type="ECO:0000256" key="5">
    <source>
        <dbReference type="ARBA" id="ARBA00023136"/>
    </source>
</evidence>
<feature type="region of interest" description="Disordered" evidence="6">
    <location>
        <begin position="1987"/>
        <end position="2020"/>
    </location>
</feature>
<dbReference type="InterPro" id="IPR011993">
    <property type="entry name" value="PH-like_dom_sf"/>
</dbReference>
<accession>A0A9Q5HT24</accession>
<feature type="compositionally biased region" description="Gly residues" evidence="6">
    <location>
        <begin position="2084"/>
        <end position="2103"/>
    </location>
</feature>
<evidence type="ECO:0000256" key="7">
    <source>
        <dbReference type="SAM" id="Phobius"/>
    </source>
</evidence>
<dbReference type="Pfam" id="PF04442">
    <property type="entry name" value="CtaG_Cox11"/>
    <property type="match status" value="1"/>
</dbReference>
<dbReference type="Proteomes" id="UP000757232">
    <property type="component" value="Unassembled WGS sequence"/>
</dbReference>
<dbReference type="PANTHER" id="PTHR21320">
    <property type="entry name" value="CYTOCHROME C OXIDASE ASSEMBLY PROTEIN COX11-RELATED"/>
    <property type="match status" value="1"/>
</dbReference>
<evidence type="ECO:0000256" key="1">
    <source>
        <dbReference type="ARBA" id="ARBA00004007"/>
    </source>
</evidence>
<feature type="compositionally biased region" description="Polar residues" evidence="6">
    <location>
        <begin position="1099"/>
        <end position="1142"/>
    </location>
</feature>
<feature type="compositionally biased region" description="Polar residues" evidence="6">
    <location>
        <begin position="1687"/>
        <end position="1702"/>
    </location>
</feature>
<dbReference type="GO" id="GO:0005759">
    <property type="term" value="C:mitochondrial matrix"/>
    <property type="evidence" value="ECO:0007669"/>
    <property type="project" value="UniProtKB-ARBA"/>
</dbReference>
<feature type="compositionally biased region" description="Low complexity" evidence="6">
    <location>
        <begin position="1749"/>
        <end position="1767"/>
    </location>
</feature>
<dbReference type="Gene3D" id="2.60.370.10">
    <property type="entry name" value="Ctag/Cox11"/>
    <property type="match status" value="1"/>
</dbReference>
<name>A0A9Q5HT24_SANBA</name>
<dbReference type="SUPFAM" id="SSF50729">
    <property type="entry name" value="PH domain-like"/>
    <property type="match status" value="1"/>
</dbReference>
<dbReference type="SMART" id="SM00233">
    <property type="entry name" value="PH"/>
    <property type="match status" value="1"/>
</dbReference>
<reference evidence="9" key="1">
    <citation type="submission" date="2016-06" db="EMBL/GenBank/DDBJ databases">
        <title>Draft Genome sequence of the fungus Inonotus baumii.</title>
        <authorList>
            <person name="Zhu H."/>
            <person name="Lin W."/>
        </authorList>
    </citation>
    <scope>NUCLEOTIDE SEQUENCE</scope>
    <source>
        <strain evidence="9">821</strain>
    </source>
</reference>
<keyword evidence="3 7" id="KW-0812">Transmembrane</keyword>
<dbReference type="Pfam" id="PF25381">
    <property type="entry name" value="PH_26"/>
    <property type="match status" value="1"/>
</dbReference>
<feature type="compositionally biased region" description="Low complexity" evidence="6">
    <location>
        <begin position="365"/>
        <end position="376"/>
    </location>
</feature>
<evidence type="ECO:0000259" key="8">
    <source>
        <dbReference type="PROSITE" id="PS50003"/>
    </source>
</evidence>
<feature type="region of interest" description="Disordered" evidence="6">
    <location>
        <begin position="2078"/>
        <end position="2147"/>
    </location>
</feature>
<feature type="region of interest" description="Disordered" evidence="6">
    <location>
        <begin position="1368"/>
        <end position="1515"/>
    </location>
</feature>
<feature type="domain" description="PH" evidence="8">
    <location>
        <begin position="467"/>
        <end position="589"/>
    </location>
</feature>